<dbReference type="PANTHER" id="PTHR30055:SF148">
    <property type="entry name" value="TETR-FAMILY TRANSCRIPTIONAL REGULATOR"/>
    <property type="match status" value="1"/>
</dbReference>
<evidence type="ECO:0000256" key="1">
    <source>
        <dbReference type="ARBA" id="ARBA00023015"/>
    </source>
</evidence>
<evidence type="ECO:0000256" key="2">
    <source>
        <dbReference type="ARBA" id="ARBA00023125"/>
    </source>
</evidence>
<keyword evidence="3" id="KW-0804">Transcription</keyword>
<name>A0A1H9PFK7_9ACTN</name>
<dbReference type="EMBL" id="FOGZ01000001">
    <property type="protein sequence ID" value="SER46982.1"/>
    <property type="molecule type" value="Genomic_DNA"/>
</dbReference>
<dbReference type="Pfam" id="PF16859">
    <property type="entry name" value="TetR_C_11"/>
    <property type="match status" value="1"/>
</dbReference>
<dbReference type="AlphaFoldDB" id="A0A1H9PFK7"/>
<evidence type="ECO:0000259" key="5">
    <source>
        <dbReference type="PROSITE" id="PS50977"/>
    </source>
</evidence>
<sequence length="186" mass="20623">MDEETTARILTHTLRALMTEGYAGLRIERIAAAAGCAKTTLYRRWPNRAQLVVDALAPFLQPGSEPDTGNVVDDLLQFTLQNNRNQTQREIPGRTSQRLWGVLVEPDVHELLTVGYMASRRAMGTAILRRAIERGELPSDIDVDTILDALAGFTFFRNAVRAMPADERTHRSLVVALVTSPPRVAS</sequence>
<dbReference type="GO" id="GO:0000976">
    <property type="term" value="F:transcription cis-regulatory region binding"/>
    <property type="evidence" value="ECO:0007669"/>
    <property type="project" value="TreeGrafter"/>
</dbReference>
<dbReference type="GO" id="GO:0003700">
    <property type="term" value="F:DNA-binding transcription factor activity"/>
    <property type="evidence" value="ECO:0007669"/>
    <property type="project" value="TreeGrafter"/>
</dbReference>
<dbReference type="InterPro" id="IPR009057">
    <property type="entry name" value="Homeodomain-like_sf"/>
</dbReference>
<dbReference type="SUPFAM" id="SSF48498">
    <property type="entry name" value="Tetracyclin repressor-like, C-terminal domain"/>
    <property type="match status" value="1"/>
</dbReference>
<reference evidence="7" key="1">
    <citation type="submission" date="2016-10" db="EMBL/GenBank/DDBJ databases">
        <authorList>
            <person name="Varghese N."/>
            <person name="Submissions S."/>
        </authorList>
    </citation>
    <scope>NUCLEOTIDE SEQUENCE [LARGE SCALE GENOMIC DNA]</scope>
    <source>
        <strain evidence="7">DSM 16859</strain>
    </source>
</reference>
<dbReference type="Proteomes" id="UP000198815">
    <property type="component" value="Unassembled WGS sequence"/>
</dbReference>
<dbReference type="Pfam" id="PF00440">
    <property type="entry name" value="TetR_N"/>
    <property type="match status" value="1"/>
</dbReference>
<dbReference type="OrthoDB" id="9796019at2"/>
<evidence type="ECO:0000256" key="4">
    <source>
        <dbReference type="PROSITE-ProRule" id="PRU00335"/>
    </source>
</evidence>
<dbReference type="RefSeq" id="WP_091966415.1">
    <property type="nucleotide sequence ID" value="NZ_FOGZ01000001.1"/>
</dbReference>
<keyword evidence="1" id="KW-0805">Transcription regulation</keyword>
<dbReference type="PANTHER" id="PTHR30055">
    <property type="entry name" value="HTH-TYPE TRANSCRIPTIONAL REGULATOR RUTR"/>
    <property type="match status" value="1"/>
</dbReference>
<proteinExistence type="predicted"/>
<dbReference type="Gene3D" id="1.10.10.60">
    <property type="entry name" value="Homeodomain-like"/>
    <property type="match status" value="1"/>
</dbReference>
<evidence type="ECO:0000313" key="7">
    <source>
        <dbReference type="Proteomes" id="UP000198815"/>
    </source>
</evidence>
<protein>
    <submittedName>
        <fullName evidence="6">DNA-binding transcriptional regulator, AcrR family</fullName>
    </submittedName>
</protein>
<dbReference type="InterPro" id="IPR036271">
    <property type="entry name" value="Tet_transcr_reg_TetR-rel_C_sf"/>
</dbReference>
<dbReference type="SUPFAM" id="SSF46689">
    <property type="entry name" value="Homeodomain-like"/>
    <property type="match status" value="1"/>
</dbReference>
<dbReference type="Gene3D" id="1.10.357.10">
    <property type="entry name" value="Tetracycline Repressor, domain 2"/>
    <property type="match status" value="1"/>
</dbReference>
<organism evidence="6 7">
    <name type="scientific">Propionibacterium cyclohexanicum</name>
    <dbReference type="NCBI Taxonomy" id="64702"/>
    <lineage>
        <taxon>Bacteria</taxon>
        <taxon>Bacillati</taxon>
        <taxon>Actinomycetota</taxon>
        <taxon>Actinomycetes</taxon>
        <taxon>Propionibacteriales</taxon>
        <taxon>Propionibacteriaceae</taxon>
        <taxon>Propionibacterium</taxon>
    </lineage>
</organism>
<dbReference type="InterPro" id="IPR001647">
    <property type="entry name" value="HTH_TetR"/>
</dbReference>
<dbReference type="InterPro" id="IPR050109">
    <property type="entry name" value="HTH-type_TetR-like_transc_reg"/>
</dbReference>
<dbReference type="InterPro" id="IPR011075">
    <property type="entry name" value="TetR_C"/>
</dbReference>
<keyword evidence="7" id="KW-1185">Reference proteome</keyword>
<evidence type="ECO:0000313" key="6">
    <source>
        <dbReference type="EMBL" id="SER46982.1"/>
    </source>
</evidence>
<keyword evidence="2 4" id="KW-0238">DNA-binding</keyword>
<feature type="domain" description="HTH tetR-type" evidence="5">
    <location>
        <begin position="3"/>
        <end position="63"/>
    </location>
</feature>
<dbReference type="STRING" id="64702.SAMN05443377_1015"/>
<accession>A0A1H9PFK7</accession>
<evidence type="ECO:0000256" key="3">
    <source>
        <dbReference type="ARBA" id="ARBA00023163"/>
    </source>
</evidence>
<gene>
    <name evidence="6" type="ORF">SAMN05443377_1015</name>
</gene>
<feature type="DNA-binding region" description="H-T-H motif" evidence="4">
    <location>
        <begin position="26"/>
        <end position="45"/>
    </location>
</feature>
<dbReference type="PROSITE" id="PS50977">
    <property type="entry name" value="HTH_TETR_2"/>
    <property type="match status" value="1"/>
</dbReference>